<keyword evidence="5" id="KW-0677">Repeat</keyword>
<dbReference type="GO" id="GO:0042564">
    <property type="term" value="C:NLS-dependent protein nuclear import complex"/>
    <property type="evidence" value="ECO:0007669"/>
    <property type="project" value="EnsemblFungi"/>
</dbReference>
<dbReference type="GO" id="GO:0097718">
    <property type="term" value="F:disordered domain specific binding"/>
    <property type="evidence" value="ECO:0007669"/>
    <property type="project" value="EnsemblFungi"/>
</dbReference>
<protein>
    <recommendedName>
        <fullName evidence="7">Importin-95</fullName>
    </recommendedName>
    <alternativeName>
        <fullName evidence="8">Karyopherin-95</fullName>
    </alternativeName>
</protein>
<dbReference type="PROSITE" id="PS50166">
    <property type="entry name" value="IMPORTIN_B_NT"/>
    <property type="match status" value="1"/>
</dbReference>
<comment type="similarity">
    <text evidence="2">Belongs to the importin beta family. Importin beta-1 subfamily.</text>
</comment>
<dbReference type="eggNOG" id="KOG1241">
    <property type="taxonomic scope" value="Eukaryota"/>
</dbReference>
<gene>
    <name evidence="10" type="ORF">JL09_g225</name>
</gene>
<name>A0A099P6I5_PICKU</name>
<dbReference type="InterPro" id="IPR001494">
    <property type="entry name" value="Importin-beta_N"/>
</dbReference>
<dbReference type="InterPro" id="IPR016024">
    <property type="entry name" value="ARM-type_fold"/>
</dbReference>
<evidence type="ECO:0000259" key="9">
    <source>
        <dbReference type="PROSITE" id="PS50166"/>
    </source>
</evidence>
<dbReference type="GO" id="GO:0034399">
    <property type="term" value="C:nuclear periphery"/>
    <property type="evidence" value="ECO:0007669"/>
    <property type="project" value="EnsemblFungi"/>
</dbReference>
<dbReference type="GO" id="GO:0006607">
    <property type="term" value="P:NLS-bearing protein import into nucleus"/>
    <property type="evidence" value="ECO:0007669"/>
    <property type="project" value="EnsemblFungi"/>
</dbReference>
<comment type="subcellular location">
    <subcellularLocation>
        <location evidence="1">Cytoplasm</location>
    </subcellularLocation>
</comment>
<dbReference type="GO" id="GO:0005635">
    <property type="term" value="C:nuclear envelope"/>
    <property type="evidence" value="ECO:0007669"/>
    <property type="project" value="EnsemblFungi"/>
</dbReference>
<dbReference type="GO" id="GO:0061608">
    <property type="term" value="F:nuclear import signal receptor activity"/>
    <property type="evidence" value="ECO:0007669"/>
    <property type="project" value="EnsemblFungi"/>
</dbReference>
<dbReference type="FunFam" id="1.25.10.10:FF:000027">
    <property type="entry name" value="Importin subunit beta-1"/>
    <property type="match status" value="1"/>
</dbReference>
<dbReference type="InterPro" id="IPR040122">
    <property type="entry name" value="Importin_beta"/>
</dbReference>
<keyword evidence="6" id="KW-0653">Protein transport</keyword>
<evidence type="ECO:0000256" key="8">
    <source>
        <dbReference type="ARBA" id="ARBA00083566"/>
    </source>
</evidence>
<dbReference type="GO" id="GO:0006612">
    <property type="term" value="P:protein targeting to membrane"/>
    <property type="evidence" value="ECO:0007669"/>
    <property type="project" value="EnsemblFungi"/>
</dbReference>
<evidence type="ECO:0000256" key="1">
    <source>
        <dbReference type="ARBA" id="ARBA00004496"/>
    </source>
</evidence>
<evidence type="ECO:0000256" key="5">
    <source>
        <dbReference type="ARBA" id="ARBA00022737"/>
    </source>
</evidence>
<dbReference type="InterPro" id="IPR011989">
    <property type="entry name" value="ARM-like"/>
</dbReference>
<evidence type="ECO:0000256" key="4">
    <source>
        <dbReference type="ARBA" id="ARBA00022490"/>
    </source>
</evidence>
<dbReference type="HOGENOM" id="CLU_008296_1_0_1"/>
<keyword evidence="3" id="KW-0813">Transport</keyword>
<dbReference type="AlphaFoldDB" id="A0A099P6I5"/>
<dbReference type="GO" id="GO:0044877">
    <property type="term" value="F:protein-containing complex binding"/>
    <property type="evidence" value="ECO:0007669"/>
    <property type="project" value="EnsemblFungi"/>
</dbReference>
<organism evidence="10 11">
    <name type="scientific">Pichia kudriavzevii</name>
    <name type="common">Yeast</name>
    <name type="synonym">Issatchenkia orientalis</name>
    <dbReference type="NCBI Taxonomy" id="4909"/>
    <lineage>
        <taxon>Eukaryota</taxon>
        <taxon>Fungi</taxon>
        <taxon>Dikarya</taxon>
        <taxon>Ascomycota</taxon>
        <taxon>Saccharomycotina</taxon>
        <taxon>Pichiomycetes</taxon>
        <taxon>Pichiales</taxon>
        <taxon>Pichiaceae</taxon>
        <taxon>Pichia</taxon>
    </lineage>
</organism>
<comment type="caution">
    <text evidence="10">The sequence shown here is derived from an EMBL/GenBank/DDBJ whole genome shotgun (WGS) entry which is preliminary data.</text>
</comment>
<dbReference type="GO" id="GO:0005829">
    <property type="term" value="C:cytosol"/>
    <property type="evidence" value="ECO:0007669"/>
    <property type="project" value="EnsemblFungi"/>
</dbReference>
<dbReference type="SUPFAM" id="SSF48371">
    <property type="entry name" value="ARM repeat"/>
    <property type="match status" value="1"/>
</dbReference>
<dbReference type="Pfam" id="PF25574">
    <property type="entry name" value="TPR_IMB1"/>
    <property type="match status" value="1"/>
</dbReference>
<dbReference type="GO" id="GO:0051292">
    <property type="term" value="P:nuclear pore complex assembly"/>
    <property type="evidence" value="ECO:0007669"/>
    <property type="project" value="EnsemblFungi"/>
</dbReference>
<dbReference type="GO" id="GO:0005085">
    <property type="term" value="F:guanyl-nucleotide exchange factor activity"/>
    <property type="evidence" value="ECO:0007669"/>
    <property type="project" value="EnsemblFungi"/>
</dbReference>
<dbReference type="EMBL" id="JQFK01000001">
    <property type="protein sequence ID" value="KGK40673.1"/>
    <property type="molecule type" value="Genomic_DNA"/>
</dbReference>
<evidence type="ECO:0000313" key="10">
    <source>
        <dbReference type="EMBL" id="KGK40673.1"/>
    </source>
</evidence>
<dbReference type="GO" id="GO:0061676">
    <property type="term" value="F:importin-alpha family protein binding"/>
    <property type="evidence" value="ECO:0007669"/>
    <property type="project" value="EnsemblFungi"/>
</dbReference>
<sequence length="873" mass="97615">MEISVLLENAILNPDQAVRQNAELELRKLCENDFVQYVGLLIQVLGDESKRTEIRMLAGLNVKNELTSKDPLRKQQQAERWIQINTETKEQFKHIALSTLLSNDERVANQAASLVAAIAHIELPRNEWPTLMDIIVDNTKTEKPVNVKRASLLTIGYICDSSDPNNSVLQSYSNNILIAIVQGAQSAEPSLVVRKTALEALMNSLEFIDANFQREGERNYIMQVVCEATTSDDFELQALAFGSLAKIMSLYYDYMSVYMEKALYNLTVNGMRSPNDNVACMAVEFWSTVCEIELDIQMNQGDEETAQENFVSYNFALIALPDVLPVLLSLLTKQNDDLEDDTWCVAMAAAACLQLFAQNTTNYVVQPTLQFVEANIGSNNWREREAAVMAFGSILDGPDRNELKGLITQALPPIFNLITDENLQVKETVSWCLGRIAELVVDAIDVNTMLPPIIDALINGLKDHPKVATNCCWTLINLNEQLNALRNDSSINVFTSYLPRLIPALLELSASTENEHSCRTSAYEALSTIVVSSADCDKPLISQIAGESLQRLNHTIGLQMQFQTGKLIMNGEEKALLEELQSNILSLLTNIIRRIGEGIIENSNELMTKFLELLQIQTEDSIIEEDIFMAISAIATAIDRHFEAYMPTFLPFLTKALNNVDSPICDSAVGLVVDICHALGDSFIPYCQGFMNILGQIITNINVRRELKPIILSCFGDIASSIGPEFSQYLEVVMGICLNAQTSEPYDDSIEAEDYMFSLQESVLNTYVGIVAGLHDNPDQLYNYLPQIFSFLTIIYSSPMLINNDDVYRAAVGLLGDIAQIFHSQPLEYYAQEWVTNFLKRAKQSSRYSQSTKDTAKWARDQQRAMVSLLNSN</sequence>
<evidence type="ECO:0000256" key="6">
    <source>
        <dbReference type="ARBA" id="ARBA00022927"/>
    </source>
</evidence>
<dbReference type="GO" id="GO:0046822">
    <property type="term" value="P:regulation of nucleocytoplasmic transport"/>
    <property type="evidence" value="ECO:0007669"/>
    <property type="project" value="EnsemblFungi"/>
</dbReference>
<evidence type="ECO:0000256" key="2">
    <source>
        <dbReference type="ARBA" id="ARBA00010907"/>
    </source>
</evidence>
<proteinExistence type="inferred from homology"/>
<dbReference type="GO" id="GO:0060188">
    <property type="term" value="P:regulation of protein desumoylation"/>
    <property type="evidence" value="ECO:0007669"/>
    <property type="project" value="EnsemblFungi"/>
</dbReference>
<dbReference type="PANTHER" id="PTHR10527">
    <property type="entry name" value="IMPORTIN BETA"/>
    <property type="match status" value="1"/>
</dbReference>
<evidence type="ECO:0000256" key="3">
    <source>
        <dbReference type="ARBA" id="ARBA00022448"/>
    </source>
</evidence>
<dbReference type="VEuPathDB" id="FungiDB:C5L36_0A12540"/>
<evidence type="ECO:0000313" key="11">
    <source>
        <dbReference type="Proteomes" id="UP000029867"/>
    </source>
</evidence>
<dbReference type="Proteomes" id="UP000029867">
    <property type="component" value="Unassembled WGS sequence"/>
</dbReference>
<feature type="domain" description="Importin N-terminal" evidence="9">
    <location>
        <begin position="22"/>
        <end position="102"/>
    </location>
</feature>
<dbReference type="Pfam" id="PF13513">
    <property type="entry name" value="HEAT_EZ"/>
    <property type="match status" value="1"/>
</dbReference>
<dbReference type="InterPro" id="IPR058584">
    <property type="entry name" value="IMB1_TNPO1-like_TPR"/>
</dbReference>
<keyword evidence="4" id="KW-0963">Cytoplasm</keyword>
<dbReference type="Pfam" id="PF03810">
    <property type="entry name" value="IBN_N"/>
    <property type="match status" value="1"/>
</dbReference>
<reference evidence="11" key="1">
    <citation type="journal article" date="2014" name="Microb. Cell Fact.">
        <title>Exploiting Issatchenkia orientalis SD108 for succinic acid production.</title>
        <authorList>
            <person name="Xiao H."/>
            <person name="Shao Z."/>
            <person name="Jiang Y."/>
            <person name="Dole S."/>
            <person name="Zhao H."/>
        </authorList>
    </citation>
    <scope>NUCLEOTIDE SEQUENCE [LARGE SCALE GENOMIC DNA]</scope>
    <source>
        <strain evidence="11">SD108</strain>
    </source>
</reference>
<accession>A0A099P6I5</accession>
<dbReference type="SMART" id="SM00913">
    <property type="entry name" value="IBN_N"/>
    <property type="match status" value="1"/>
</dbReference>
<evidence type="ECO:0000256" key="7">
    <source>
        <dbReference type="ARBA" id="ARBA00079884"/>
    </source>
</evidence>
<dbReference type="Gene3D" id="1.25.10.10">
    <property type="entry name" value="Leucine-rich Repeat Variant"/>
    <property type="match status" value="1"/>
</dbReference>
<dbReference type="GO" id="GO:0031267">
    <property type="term" value="F:small GTPase binding"/>
    <property type="evidence" value="ECO:0007669"/>
    <property type="project" value="InterPro"/>
</dbReference>
<dbReference type="GO" id="GO:0006656">
    <property type="term" value="P:phosphatidylcholine biosynthetic process"/>
    <property type="evidence" value="ECO:0007669"/>
    <property type="project" value="EnsemblFungi"/>
</dbReference>